<keyword evidence="4" id="KW-0804">Transcription</keyword>
<comment type="caution">
    <text evidence="8">The sequence shown here is derived from an EMBL/GenBank/DDBJ whole genome shotgun (WGS) entry which is preliminary data.</text>
</comment>
<dbReference type="EC" id="2.1.1.319" evidence="1"/>
<dbReference type="PANTHER" id="PTHR11006">
    <property type="entry name" value="PROTEIN ARGININE N-METHYLTRANSFERASE"/>
    <property type="match status" value="1"/>
</dbReference>
<dbReference type="Proteomes" id="UP000747110">
    <property type="component" value="Unassembled WGS sequence"/>
</dbReference>
<evidence type="ECO:0000313" key="10">
    <source>
        <dbReference type="Proteomes" id="UP000747110"/>
    </source>
</evidence>
<organism evidence="8 9">
    <name type="scientific">Volvox reticuliferus</name>
    <dbReference type="NCBI Taxonomy" id="1737510"/>
    <lineage>
        <taxon>Eukaryota</taxon>
        <taxon>Viridiplantae</taxon>
        <taxon>Chlorophyta</taxon>
        <taxon>core chlorophytes</taxon>
        <taxon>Chlorophyceae</taxon>
        <taxon>CS clade</taxon>
        <taxon>Chlamydomonadales</taxon>
        <taxon>Volvocaceae</taxon>
        <taxon>Volvox</taxon>
    </lineage>
</organism>
<evidence type="ECO:0000256" key="1">
    <source>
        <dbReference type="ARBA" id="ARBA00011925"/>
    </source>
</evidence>
<dbReference type="OrthoDB" id="546712at2759"/>
<accession>A0A8J4LW11</accession>
<keyword evidence="10" id="KW-1185">Reference proteome</keyword>
<feature type="region of interest" description="Disordered" evidence="6">
    <location>
        <begin position="914"/>
        <end position="953"/>
    </location>
</feature>
<dbReference type="EMBL" id="BNCQ01000043">
    <property type="protein sequence ID" value="GIM12471.1"/>
    <property type="molecule type" value="Genomic_DNA"/>
</dbReference>
<evidence type="ECO:0000256" key="4">
    <source>
        <dbReference type="ARBA" id="ARBA00023163"/>
    </source>
</evidence>
<dbReference type="InterPro" id="IPR025799">
    <property type="entry name" value="Arg_MeTrfase"/>
</dbReference>
<reference evidence="8" key="1">
    <citation type="journal article" date="2021" name="Proc. Natl. Acad. Sci. U.S.A.">
        <title>Three genomes in the algal genus Volvox reveal the fate of a haploid sex-determining region after a transition to homothallism.</title>
        <authorList>
            <person name="Yamamoto K."/>
            <person name="Hamaji T."/>
            <person name="Kawai-Toyooka H."/>
            <person name="Matsuzaki R."/>
            <person name="Takahashi F."/>
            <person name="Nishimura Y."/>
            <person name="Kawachi M."/>
            <person name="Noguchi H."/>
            <person name="Minakuchi Y."/>
            <person name="Umen J.G."/>
            <person name="Toyoda A."/>
            <person name="Nozaki H."/>
        </authorList>
    </citation>
    <scope>NUCLEOTIDE SEQUENCE</scope>
    <source>
        <strain evidence="8">NIES-3785</strain>
        <strain evidence="7">NIES-3786</strain>
    </source>
</reference>
<dbReference type="GO" id="GO:0070611">
    <property type="term" value="F:histone H3R2 methyltransferase activity"/>
    <property type="evidence" value="ECO:0007669"/>
    <property type="project" value="TreeGrafter"/>
</dbReference>
<dbReference type="PANTHER" id="PTHR11006:SF10">
    <property type="entry name" value="HISTONE-ARGININE METHYLTRANSFERASE CARMER-RELATED"/>
    <property type="match status" value="1"/>
</dbReference>
<evidence type="ECO:0000313" key="7">
    <source>
        <dbReference type="EMBL" id="GIL90732.1"/>
    </source>
</evidence>
<evidence type="ECO:0000313" key="8">
    <source>
        <dbReference type="EMBL" id="GIM12471.1"/>
    </source>
</evidence>
<evidence type="ECO:0000256" key="5">
    <source>
        <dbReference type="ARBA" id="ARBA00049086"/>
    </source>
</evidence>
<feature type="region of interest" description="Disordered" evidence="6">
    <location>
        <begin position="473"/>
        <end position="520"/>
    </location>
</feature>
<evidence type="ECO:0000256" key="2">
    <source>
        <dbReference type="ARBA" id="ARBA00022691"/>
    </source>
</evidence>
<keyword evidence="2" id="KW-0949">S-adenosyl-L-methionine</keyword>
<keyword evidence="3" id="KW-0805">Transcription regulation</keyword>
<name>A0A8J4LW11_9CHLO</name>
<protein>
    <recommendedName>
        <fullName evidence="1">type I protein arginine methyltransferase</fullName>
        <ecNumber evidence="1">2.1.1.319</ecNumber>
    </recommendedName>
</protein>
<dbReference type="GO" id="GO:0035242">
    <property type="term" value="F:protein-arginine omega-N asymmetric methyltransferase activity"/>
    <property type="evidence" value="ECO:0007669"/>
    <property type="project" value="UniProtKB-EC"/>
</dbReference>
<dbReference type="AlphaFoldDB" id="A0A8J4LW11"/>
<dbReference type="EMBL" id="BNCP01000059">
    <property type="protein sequence ID" value="GIL90732.1"/>
    <property type="molecule type" value="Genomic_DNA"/>
</dbReference>
<proteinExistence type="predicted"/>
<dbReference type="SUPFAM" id="SSF53335">
    <property type="entry name" value="S-adenosyl-L-methionine-dependent methyltransferases"/>
    <property type="match status" value="1"/>
</dbReference>
<dbReference type="Gene3D" id="3.40.50.150">
    <property type="entry name" value="Vaccinia Virus protein VP39"/>
    <property type="match status" value="2"/>
</dbReference>
<evidence type="ECO:0000256" key="3">
    <source>
        <dbReference type="ARBA" id="ARBA00023015"/>
    </source>
</evidence>
<feature type="compositionally biased region" description="Gly residues" evidence="6">
    <location>
        <begin position="937"/>
        <end position="948"/>
    </location>
</feature>
<sequence length="1105" mass="114894">MFVQKLNPLTGEADWVLVNDPGLGDNDDASADLVATSSYLDMLTDRRRNAAYYAAIRRVIPARKQESSAAAAAAGATTCGQASSSADGAGAGTDLSAVPAPNDREDVRVLDIGTGTGLLAMMAARVLATGDGVVTASGGDAATGAVAAAVDATPSAPVIACEVFPPMHNLSRRVIAGNGLASMIRVLNKRSDEIVAQHPGGTAAAAPAAAKQPKAALQAAVVAHAAAAAAGGGAAAGPDMYGRADIIVTEIFDSELLGEGMIPTMRHAVQHLLKDDGVVIPATSRVYGQLVKCPLMHLMTGLRFGDPCPWPSDGVSAYTAIGDGAGGGCASVPSKSTAAAVTDAAADRVLEALGELDARARVATFCSEDLYEVREMHVDLLYQHAVCRDPSPAPQVSPQYLEVGLKTQQQQPLQTLSDPFLVFEFDWLRPPPPSGRQTVCKVPVLQDGSAHAVLLWWQLGMMPPQYDTRMAAAEPQHQAGRMQNEDPESDRPPVPGGRAPGFSGAACHSPVDRSPQAEPCLQPDAAPLLLSTAPAWLGDCVEAGGDGGPLEGVKQQWRDHWKQCWVQLAYDAVPVRRGNVLRIAFEHDDFNIRSKMVAEAQPGKPAAAAVAAAATVSTSTVANLGTSVAGAPKPLLQSAKERLVALQAEVEEEALTRQQLMPLLSWLGPLALLQLGDRERLHAFGAALRTALEEVAASNGNGVSSAVSGAEVLVVDGSLSLGLLAACHPAVASVTLLQEDNVSAQNWLRASARRVGLAPNKIKSIRSETYFKKLRAASACSASANAGPLVLVSEPYFSGFEQLVPWAHLKFWRDYDVIRGSSAARGGRKVTNFPRRARLVAVAAALPELWRTRCALGDVEGFDLSAANVILGVVGMDGDVRRNRPGCGDGDNSGCGGGGGRQITDKEAAAVASRCSKDADHDADNDEDDLSGDVSRGHGGAECSGSAGGPERQQQLPILPYSVWQAGGGYQELSARQDLLVLDCGGHLDDVQGAVTLTAVHGSMCHAVVLWLEYDLVPTATMAAVHGPGSDGLVVSTAPAADGGPRPTVQGVYLLRQPVELTHGSRLHVAAQFDGLDADISVEVTVLAPLASEISKGNVAKGSMA</sequence>
<evidence type="ECO:0000256" key="6">
    <source>
        <dbReference type="SAM" id="MobiDB-lite"/>
    </source>
</evidence>
<comment type="catalytic activity">
    <reaction evidence="5">
        <text>L-arginyl-[protein] + 2 S-adenosyl-L-methionine = N(omega),N(omega)-dimethyl-L-arginyl-[protein] + 2 S-adenosyl-L-homocysteine + 2 H(+)</text>
        <dbReference type="Rhea" id="RHEA:48096"/>
        <dbReference type="Rhea" id="RHEA-COMP:10532"/>
        <dbReference type="Rhea" id="RHEA-COMP:11991"/>
        <dbReference type="ChEBI" id="CHEBI:15378"/>
        <dbReference type="ChEBI" id="CHEBI:29965"/>
        <dbReference type="ChEBI" id="CHEBI:57856"/>
        <dbReference type="ChEBI" id="CHEBI:59789"/>
        <dbReference type="ChEBI" id="CHEBI:61897"/>
        <dbReference type="EC" id="2.1.1.319"/>
    </reaction>
</comment>
<dbReference type="Proteomes" id="UP000722791">
    <property type="component" value="Unassembled WGS sequence"/>
</dbReference>
<evidence type="ECO:0000313" key="9">
    <source>
        <dbReference type="Proteomes" id="UP000722791"/>
    </source>
</evidence>
<dbReference type="Gene3D" id="2.70.160.11">
    <property type="entry name" value="Hnrnp arginine n-methyltransferase1"/>
    <property type="match status" value="3"/>
</dbReference>
<gene>
    <name evidence="7" type="ORF">Vretifemale_18492</name>
    <name evidence="8" type="ORF">Vretimale_15814</name>
</gene>
<dbReference type="InterPro" id="IPR029063">
    <property type="entry name" value="SAM-dependent_MTases_sf"/>
</dbReference>